<accession>A0ACB0IV59</accession>
<comment type="caution">
    <text evidence="1">The sequence shown here is derived from an EMBL/GenBank/DDBJ whole genome shotgun (WGS) entry which is preliminary data.</text>
</comment>
<evidence type="ECO:0000313" key="2">
    <source>
        <dbReference type="Proteomes" id="UP001177021"/>
    </source>
</evidence>
<dbReference type="Proteomes" id="UP001177021">
    <property type="component" value="Unassembled WGS sequence"/>
</dbReference>
<sequence length="156" mass="17734">MILTSTLQIRKHGHSGDFKFILLLVGIFPLYAINLDVEAQLCEKASDGGFCDACGKDLLGVLYWCSKTNYALHPCCLHLPDTILSDEGEKMLKLCHQVPSDCVVCNKRHVARNQFEGWSIYMITLVQWHVFTCRVSRIPLIIIIRNLSRKEELVLS</sequence>
<name>A0ACB0IV59_TRIPR</name>
<dbReference type="EMBL" id="CASHSV030000002">
    <property type="protein sequence ID" value="CAJ2635891.1"/>
    <property type="molecule type" value="Genomic_DNA"/>
</dbReference>
<protein>
    <submittedName>
        <fullName evidence="1">Uncharacterized protein</fullName>
    </submittedName>
</protein>
<proteinExistence type="predicted"/>
<keyword evidence="2" id="KW-1185">Reference proteome</keyword>
<evidence type="ECO:0000313" key="1">
    <source>
        <dbReference type="EMBL" id="CAJ2635891.1"/>
    </source>
</evidence>
<gene>
    <name evidence="1" type="ORF">MILVUS5_LOCUS6487</name>
</gene>
<reference evidence="1" key="1">
    <citation type="submission" date="2023-10" db="EMBL/GenBank/DDBJ databases">
        <authorList>
            <person name="Rodriguez Cubillos JULIANA M."/>
            <person name="De Vega J."/>
        </authorList>
    </citation>
    <scope>NUCLEOTIDE SEQUENCE</scope>
</reference>
<organism evidence="1 2">
    <name type="scientific">Trifolium pratense</name>
    <name type="common">Red clover</name>
    <dbReference type="NCBI Taxonomy" id="57577"/>
    <lineage>
        <taxon>Eukaryota</taxon>
        <taxon>Viridiplantae</taxon>
        <taxon>Streptophyta</taxon>
        <taxon>Embryophyta</taxon>
        <taxon>Tracheophyta</taxon>
        <taxon>Spermatophyta</taxon>
        <taxon>Magnoliopsida</taxon>
        <taxon>eudicotyledons</taxon>
        <taxon>Gunneridae</taxon>
        <taxon>Pentapetalae</taxon>
        <taxon>rosids</taxon>
        <taxon>fabids</taxon>
        <taxon>Fabales</taxon>
        <taxon>Fabaceae</taxon>
        <taxon>Papilionoideae</taxon>
        <taxon>50 kb inversion clade</taxon>
        <taxon>NPAAA clade</taxon>
        <taxon>Hologalegina</taxon>
        <taxon>IRL clade</taxon>
        <taxon>Trifolieae</taxon>
        <taxon>Trifolium</taxon>
    </lineage>
</organism>